<protein>
    <submittedName>
        <fullName evidence="1">Uncharacterized protein</fullName>
    </submittedName>
</protein>
<proteinExistence type="predicted"/>
<name>A0ACC0MTR7_RHOML</name>
<comment type="caution">
    <text evidence="1">The sequence shown here is derived from an EMBL/GenBank/DDBJ whole genome shotgun (WGS) entry which is preliminary data.</text>
</comment>
<dbReference type="EMBL" id="CM046395">
    <property type="protein sequence ID" value="KAI8544436.1"/>
    <property type="molecule type" value="Genomic_DNA"/>
</dbReference>
<keyword evidence="2" id="KW-1185">Reference proteome</keyword>
<evidence type="ECO:0000313" key="1">
    <source>
        <dbReference type="EMBL" id="KAI8544436.1"/>
    </source>
</evidence>
<organism evidence="1 2">
    <name type="scientific">Rhododendron molle</name>
    <name type="common">Chinese azalea</name>
    <name type="synonym">Azalea mollis</name>
    <dbReference type="NCBI Taxonomy" id="49168"/>
    <lineage>
        <taxon>Eukaryota</taxon>
        <taxon>Viridiplantae</taxon>
        <taxon>Streptophyta</taxon>
        <taxon>Embryophyta</taxon>
        <taxon>Tracheophyta</taxon>
        <taxon>Spermatophyta</taxon>
        <taxon>Magnoliopsida</taxon>
        <taxon>eudicotyledons</taxon>
        <taxon>Gunneridae</taxon>
        <taxon>Pentapetalae</taxon>
        <taxon>asterids</taxon>
        <taxon>Ericales</taxon>
        <taxon>Ericaceae</taxon>
        <taxon>Ericoideae</taxon>
        <taxon>Rhodoreae</taxon>
        <taxon>Rhododendron</taxon>
    </lineage>
</organism>
<accession>A0ACC0MTR7</accession>
<sequence>MEHFYCGVDLLASASRLEDAVGFIKENAPRPDKSVWGAFLSASQAQQDINVDMQVSEHLVNLNMLDIT</sequence>
<gene>
    <name evidence="1" type="ORF">RHMOL_Rhmol08G0296600</name>
</gene>
<reference evidence="1" key="1">
    <citation type="submission" date="2022-02" db="EMBL/GenBank/DDBJ databases">
        <title>Plant Genome Project.</title>
        <authorList>
            <person name="Zhang R.-G."/>
        </authorList>
    </citation>
    <scope>NUCLEOTIDE SEQUENCE</scope>
    <source>
        <strain evidence="1">AT1</strain>
    </source>
</reference>
<evidence type="ECO:0000313" key="2">
    <source>
        <dbReference type="Proteomes" id="UP001062846"/>
    </source>
</evidence>
<dbReference type="Proteomes" id="UP001062846">
    <property type="component" value="Chromosome 8"/>
</dbReference>